<organism evidence="1 2">
    <name type="scientific">Nonomuraea mangrovi</name>
    <dbReference type="NCBI Taxonomy" id="2316207"/>
    <lineage>
        <taxon>Bacteria</taxon>
        <taxon>Bacillati</taxon>
        <taxon>Actinomycetota</taxon>
        <taxon>Actinomycetes</taxon>
        <taxon>Streptosporangiales</taxon>
        <taxon>Streptosporangiaceae</taxon>
        <taxon>Nonomuraea</taxon>
    </lineage>
</organism>
<comment type="caution">
    <text evidence="1">The sequence shown here is derived from an EMBL/GenBank/DDBJ whole genome shotgun (WGS) entry which is preliminary data.</text>
</comment>
<evidence type="ECO:0000313" key="2">
    <source>
        <dbReference type="Proteomes" id="UP001597368"/>
    </source>
</evidence>
<name>A0ABW4T6B2_9ACTN</name>
<dbReference type="RefSeq" id="WP_379578750.1">
    <property type="nucleotide sequence ID" value="NZ_JBHUFV010000061.1"/>
</dbReference>
<evidence type="ECO:0008006" key="3">
    <source>
        <dbReference type="Google" id="ProtNLM"/>
    </source>
</evidence>
<proteinExistence type="predicted"/>
<keyword evidence="2" id="KW-1185">Reference proteome</keyword>
<dbReference type="Proteomes" id="UP001597368">
    <property type="component" value="Unassembled WGS sequence"/>
</dbReference>
<accession>A0ABW4T6B2</accession>
<reference evidence="2" key="1">
    <citation type="journal article" date="2019" name="Int. J. Syst. Evol. Microbiol.">
        <title>The Global Catalogue of Microorganisms (GCM) 10K type strain sequencing project: providing services to taxonomists for standard genome sequencing and annotation.</title>
        <authorList>
            <consortium name="The Broad Institute Genomics Platform"/>
            <consortium name="The Broad Institute Genome Sequencing Center for Infectious Disease"/>
            <person name="Wu L."/>
            <person name="Ma J."/>
        </authorList>
    </citation>
    <scope>NUCLEOTIDE SEQUENCE [LARGE SCALE GENOMIC DNA]</scope>
    <source>
        <strain evidence="2">ICMP 6774ER</strain>
    </source>
</reference>
<dbReference type="EMBL" id="JBHUFV010000061">
    <property type="protein sequence ID" value="MFD1937505.1"/>
    <property type="molecule type" value="Genomic_DNA"/>
</dbReference>
<protein>
    <recommendedName>
        <fullName evidence="3">Transposase</fullName>
    </recommendedName>
</protein>
<evidence type="ECO:0000313" key="1">
    <source>
        <dbReference type="EMBL" id="MFD1937505.1"/>
    </source>
</evidence>
<gene>
    <name evidence="1" type="ORF">ACFSKW_39160</name>
</gene>
<sequence length="62" mass="7095">MISPGWLLWAPCQYTFPVDRIVHGRIAGERSRSTEGQAGRDGIVDRNPAKVRGWQQEFKRRG</sequence>